<dbReference type="AlphaFoldDB" id="A0A4S8V7L9"/>
<reference evidence="7 8" key="1">
    <citation type="submission" date="2018-10" db="EMBL/GenBank/DDBJ databases">
        <title>Fifty Aureobasidium pullulans genomes reveal a recombining polyextremotolerant generalist.</title>
        <authorList>
            <person name="Gostincar C."/>
            <person name="Turk M."/>
            <person name="Zajc J."/>
            <person name="Gunde-Cimerman N."/>
        </authorList>
    </citation>
    <scope>NUCLEOTIDE SEQUENCE [LARGE SCALE GENOMIC DNA]</scope>
    <source>
        <strain evidence="7 8">EXF-11318</strain>
    </source>
</reference>
<feature type="transmembrane region" description="Helical" evidence="6">
    <location>
        <begin position="21"/>
        <end position="45"/>
    </location>
</feature>
<dbReference type="PANTHER" id="PTHR31465">
    <property type="entry name" value="PROTEIN RTA1-RELATED"/>
    <property type="match status" value="1"/>
</dbReference>
<comment type="caution">
    <text evidence="7">The sequence shown here is derived from an EMBL/GenBank/DDBJ whole genome shotgun (WGS) entry which is preliminary data.</text>
</comment>
<organism evidence="7 8">
    <name type="scientific">Aureobasidium pullulans</name>
    <name type="common">Black yeast</name>
    <name type="synonym">Pullularia pullulans</name>
    <dbReference type="NCBI Taxonomy" id="5580"/>
    <lineage>
        <taxon>Eukaryota</taxon>
        <taxon>Fungi</taxon>
        <taxon>Dikarya</taxon>
        <taxon>Ascomycota</taxon>
        <taxon>Pezizomycotina</taxon>
        <taxon>Dothideomycetes</taxon>
        <taxon>Dothideomycetidae</taxon>
        <taxon>Dothideales</taxon>
        <taxon>Saccotheciaceae</taxon>
        <taxon>Aureobasidium</taxon>
    </lineage>
</organism>
<keyword evidence="2 6" id="KW-0812">Transmembrane</keyword>
<evidence type="ECO:0000256" key="4">
    <source>
        <dbReference type="ARBA" id="ARBA00023136"/>
    </source>
</evidence>
<proteinExistence type="predicted"/>
<evidence type="ECO:0000256" key="5">
    <source>
        <dbReference type="SAM" id="MobiDB-lite"/>
    </source>
</evidence>
<dbReference type="GO" id="GO:0000324">
    <property type="term" value="C:fungal-type vacuole"/>
    <property type="evidence" value="ECO:0007669"/>
    <property type="project" value="TreeGrafter"/>
</dbReference>
<dbReference type="Pfam" id="PF04479">
    <property type="entry name" value="RTA1"/>
    <property type="match status" value="2"/>
</dbReference>
<feature type="transmembrane region" description="Helical" evidence="6">
    <location>
        <begin position="142"/>
        <end position="163"/>
    </location>
</feature>
<dbReference type="InterPro" id="IPR007568">
    <property type="entry name" value="RTA1"/>
</dbReference>
<dbReference type="EMBL" id="QZAJ01000700">
    <property type="protein sequence ID" value="THW07273.1"/>
    <property type="molecule type" value="Genomic_DNA"/>
</dbReference>
<protein>
    <submittedName>
        <fullName evidence="7">RTA1-domain-containing protein</fullName>
    </submittedName>
</protein>
<feature type="transmembrane region" description="Helical" evidence="6">
    <location>
        <begin position="226"/>
        <end position="244"/>
    </location>
</feature>
<dbReference type="GO" id="GO:0005886">
    <property type="term" value="C:plasma membrane"/>
    <property type="evidence" value="ECO:0007669"/>
    <property type="project" value="TreeGrafter"/>
</dbReference>
<evidence type="ECO:0000313" key="8">
    <source>
        <dbReference type="Proteomes" id="UP000308014"/>
    </source>
</evidence>
<evidence type="ECO:0000256" key="6">
    <source>
        <dbReference type="SAM" id="Phobius"/>
    </source>
</evidence>
<accession>A0A4S8V7L9</accession>
<feature type="transmembrane region" description="Helical" evidence="6">
    <location>
        <begin position="183"/>
        <end position="206"/>
    </location>
</feature>
<feature type="transmembrane region" description="Helical" evidence="6">
    <location>
        <begin position="109"/>
        <end position="130"/>
    </location>
</feature>
<feature type="transmembrane region" description="Helical" evidence="6">
    <location>
        <begin position="82"/>
        <end position="103"/>
    </location>
</feature>
<keyword evidence="3 6" id="KW-1133">Transmembrane helix</keyword>
<keyword evidence="4 6" id="KW-0472">Membrane</keyword>
<evidence type="ECO:0000256" key="3">
    <source>
        <dbReference type="ARBA" id="ARBA00022989"/>
    </source>
</evidence>
<feature type="transmembrane region" description="Helical" evidence="6">
    <location>
        <begin position="264"/>
        <end position="282"/>
    </location>
</feature>
<name>A0A4S8V7L9_AURPU</name>
<dbReference type="Proteomes" id="UP000308014">
    <property type="component" value="Unassembled WGS sequence"/>
</dbReference>
<evidence type="ECO:0000256" key="1">
    <source>
        <dbReference type="ARBA" id="ARBA00004141"/>
    </source>
</evidence>
<dbReference type="PANTHER" id="PTHR31465:SF11">
    <property type="entry name" value="DOMAIN PROTEIN, PUTATIVE (AFU_ORTHOLOGUE AFUA_3G10770)-RELATED"/>
    <property type="match status" value="1"/>
</dbReference>
<feature type="region of interest" description="Disordered" evidence="5">
    <location>
        <begin position="300"/>
        <end position="322"/>
    </location>
</feature>
<evidence type="ECO:0000256" key="2">
    <source>
        <dbReference type="ARBA" id="ARBA00022692"/>
    </source>
</evidence>
<comment type="subcellular location">
    <subcellularLocation>
        <location evidence="1">Membrane</location>
        <topology evidence="1">Multi-pass membrane protein</topology>
    </subcellularLocation>
</comment>
<sequence>MAIGTTGCEAYNPLQRTAYGYVPSLAAGIVYCVLFGLSMFFHVFQAIKTRALWNLVFAIGCLTEVLGWAARSWSNECPYNANAFLMQICTLIIGLYSTLLLRIDPVLTFYTAPTFFTAGIYVILGRMIAIAGPGVSPIGPTWYLWIFCTVDVISLVIQAVGGGSAAVAFNSTPPGNTKVGTNIMVAGIDFQLASVVIFSVLFFLFLYRAAVKLSLPAFKNDKDMKLLVLVTSFSILLIIMRSIYRTVELAGGWSGHVIETERYFLALDGAPMAALVIAFNILHPGVLINRVMAHNGVSMAEKPSKRSSKSSNHDIPLSQESA</sequence>
<evidence type="ECO:0000313" key="7">
    <source>
        <dbReference type="EMBL" id="THW07273.1"/>
    </source>
</evidence>
<gene>
    <name evidence="7" type="ORF">D6D24_09666</name>
</gene>
<feature type="transmembrane region" description="Helical" evidence="6">
    <location>
        <begin position="51"/>
        <end position="70"/>
    </location>
</feature>